<dbReference type="EMBL" id="QXFI01000011">
    <property type="protein sequence ID" value="RIV46459.1"/>
    <property type="molecule type" value="Genomic_DNA"/>
</dbReference>
<evidence type="ECO:0008006" key="4">
    <source>
        <dbReference type="Google" id="ProtNLM"/>
    </source>
</evidence>
<sequence>MIYRLANQFFDIRKGEYKISLFMFCYIFLIISVLLIIKPTINALFLSELGAEKLSLAYILVALTAMTSSMFYTKILTKFELNRIIKTTLSTSIIILIALGFLLIFGLMNTYLLFFFYIWVSIYAVLSASQFWVLANLVYNVRDAKRLFGFIGSGAILGGIFGGYLTSIFAPVFGNDAMIFIAAVLLMGCFPLLRYIWRLRVNKLDEFKQKKRISLTDGHPYKLIKKSRHLTYMALTVAVGVLVAKLVDYLFSDFAAKSIEDPEELTSFFAFWFSTFNLLSLAVQLFLTHRIVGIWGVGFSLLLLPLGILFGAVFFLFLPELSAIVAIKAMDGIMKQSINKSASELLALPLPFDLKNRTKSFIDVVVDSIATGFAGLLLVFFVNGLELGTLSVTLLIIGLVLVWIFFIGVLRKEYYATFKNNLETSTAKEKNTFVSKAKKVSVVEGMKNIFLSGNEEQVLFMLNKLMEINDRRFTSDVLRLLDHPSLKVKAAAMRNLYFLNTSSMVVQINELLGYGDEDLTLATFEYLLLHSDQKEEYVFDQFLDSENALVRDTALFCLARESAGNMTLRTNHNLEGRLEKRLSDNNNPINPLVLKAVGASGYPQLYPVILDGLDNQDEVLKKAAITAAGISMHAMFIDKLLHLLPNKSYRPTVIEAMNNYGPGILPVLVSQVSKRTIDLETCRFVPLVIKSFKSKEAVHGLFQLFDDVDLSIRLEVVRALSDIRRERPTLRFNRFKVASKIFEECRLYHQTLSAMHTQIIISYRNRKKSGASIDVEERDARASLLELLERRLDAGLERIFKLLGLKYVQEDVQNAYLGLLSPKQEARNKSIEFLDNLLTGNLKQKLLPIIEEATMDFSSEEAILKIKHNIPSEMECFEQLLKVPDVNLKLAVLYLIGKQKESKYEPLLKRFTSDENQKIRDFAQNALTEINPS</sequence>
<protein>
    <recommendedName>
        <fullName evidence="4">ADP,ATP carrier protein</fullName>
    </recommendedName>
</protein>
<dbReference type="InterPro" id="IPR021133">
    <property type="entry name" value="HEAT_type_2"/>
</dbReference>
<evidence type="ECO:0000256" key="1">
    <source>
        <dbReference type="SAM" id="Phobius"/>
    </source>
</evidence>
<keyword evidence="1" id="KW-0472">Membrane</keyword>
<keyword evidence="1" id="KW-0812">Transmembrane</keyword>
<feature type="transmembrane region" description="Helical" evidence="1">
    <location>
        <begin position="57"/>
        <end position="77"/>
    </location>
</feature>
<feature type="transmembrane region" description="Helical" evidence="1">
    <location>
        <begin position="114"/>
        <end position="135"/>
    </location>
</feature>
<dbReference type="PROSITE" id="PS50077">
    <property type="entry name" value="HEAT_REPEAT"/>
    <property type="match status" value="1"/>
</dbReference>
<proteinExistence type="predicted"/>
<dbReference type="PANTHER" id="PTHR43596:SF1">
    <property type="entry name" value="ADP,ATP CARRIER PROTEIN"/>
    <property type="match status" value="1"/>
</dbReference>
<evidence type="ECO:0000313" key="2">
    <source>
        <dbReference type="EMBL" id="RIV46459.1"/>
    </source>
</evidence>
<dbReference type="SUPFAM" id="SSF103473">
    <property type="entry name" value="MFS general substrate transporter"/>
    <property type="match status" value="1"/>
</dbReference>
<dbReference type="PANTHER" id="PTHR43596">
    <property type="entry name" value="ADP,ATP CARRIER PROTEIN"/>
    <property type="match status" value="1"/>
</dbReference>
<feature type="transmembrane region" description="Helical" evidence="1">
    <location>
        <begin position="177"/>
        <end position="197"/>
    </location>
</feature>
<feature type="transmembrane region" description="Helical" evidence="1">
    <location>
        <begin position="267"/>
        <end position="287"/>
    </location>
</feature>
<feature type="transmembrane region" description="Helical" evidence="1">
    <location>
        <begin position="389"/>
        <end position="410"/>
    </location>
</feature>
<evidence type="ECO:0000313" key="3">
    <source>
        <dbReference type="Proteomes" id="UP000266691"/>
    </source>
</evidence>
<dbReference type="SUPFAM" id="SSF48371">
    <property type="entry name" value="ARM repeat"/>
    <property type="match status" value="1"/>
</dbReference>
<keyword evidence="1" id="KW-1133">Transmembrane helix</keyword>
<feature type="transmembrane region" description="Helical" evidence="1">
    <location>
        <begin position="230"/>
        <end position="247"/>
    </location>
</feature>
<organism evidence="2 3">
    <name type="scientific">Flagellimonas pelagia</name>
    <dbReference type="NCBI Taxonomy" id="2306998"/>
    <lineage>
        <taxon>Bacteria</taxon>
        <taxon>Pseudomonadati</taxon>
        <taxon>Bacteroidota</taxon>
        <taxon>Flavobacteriia</taxon>
        <taxon>Flavobacteriales</taxon>
        <taxon>Flavobacteriaceae</taxon>
        <taxon>Flagellimonas</taxon>
    </lineage>
</organism>
<dbReference type="Gene3D" id="1.25.10.10">
    <property type="entry name" value="Leucine-rich Repeat Variant"/>
    <property type="match status" value="2"/>
</dbReference>
<dbReference type="AlphaFoldDB" id="A0A3A1NK84"/>
<comment type="caution">
    <text evidence="2">The sequence shown here is derived from an EMBL/GenBank/DDBJ whole genome shotgun (WGS) entry which is preliminary data.</text>
</comment>
<accession>A0A3A1NK84</accession>
<reference evidence="2 3" key="1">
    <citation type="submission" date="2018-08" db="EMBL/GenBank/DDBJ databases">
        <title>Proposal of Muricauda 72 sp.nov. and Muricauda NH166 sp.nov., isolated from seawater.</title>
        <authorList>
            <person name="Cheng H."/>
            <person name="Wu Y.-H."/>
            <person name="Guo L.-L."/>
            <person name="Xu X.-W."/>
        </authorList>
    </citation>
    <scope>NUCLEOTIDE SEQUENCE [LARGE SCALE GENOMIC DNA]</scope>
    <source>
        <strain evidence="2 3">72</strain>
    </source>
</reference>
<feature type="transmembrane region" description="Helical" evidence="1">
    <location>
        <begin position="21"/>
        <end position="37"/>
    </location>
</feature>
<dbReference type="InterPro" id="IPR036259">
    <property type="entry name" value="MFS_trans_sf"/>
</dbReference>
<feature type="transmembrane region" description="Helical" evidence="1">
    <location>
        <begin position="361"/>
        <end position="382"/>
    </location>
</feature>
<dbReference type="InterPro" id="IPR011989">
    <property type="entry name" value="ARM-like"/>
</dbReference>
<name>A0A3A1NK84_9FLAO</name>
<feature type="transmembrane region" description="Helical" evidence="1">
    <location>
        <begin position="147"/>
        <end position="165"/>
    </location>
</feature>
<dbReference type="InterPro" id="IPR016024">
    <property type="entry name" value="ARM-type_fold"/>
</dbReference>
<gene>
    <name evidence="2" type="ORF">D2V05_03680</name>
</gene>
<dbReference type="CDD" id="cd06174">
    <property type="entry name" value="MFS"/>
    <property type="match status" value="1"/>
</dbReference>
<feature type="transmembrane region" description="Helical" evidence="1">
    <location>
        <begin position="89"/>
        <end position="108"/>
    </location>
</feature>
<dbReference type="Proteomes" id="UP000266691">
    <property type="component" value="Unassembled WGS sequence"/>
</dbReference>
<feature type="transmembrane region" description="Helical" evidence="1">
    <location>
        <begin position="294"/>
        <end position="318"/>
    </location>
</feature>